<accession>A0A2T7F5A6</accession>
<dbReference type="EMBL" id="CM009749">
    <property type="protein sequence ID" value="PUZ75276.1"/>
    <property type="molecule type" value="Genomic_DNA"/>
</dbReference>
<organism evidence="1 2">
    <name type="scientific">Panicum hallii var. hallii</name>
    <dbReference type="NCBI Taxonomy" id="1504633"/>
    <lineage>
        <taxon>Eukaryota</taxon>
        <taxon>Viridiplantae</taxon>
        <taxon>Streptophyta</taxon>
        <taxon>Embryophyta</taxon>
        <taxon>Tracheophyta</taxon>
        <taxon>Spermatophyta</taxon>
        <taxon>Magnoliopsida</taxon>
        <taxon>Liliopsida</taxon>
        <taxon>Poales</taxon>
        <taxon>Poaceae</taxon>
        <taxon>PACMAD clade</taxon>
        <taxon>Panicoideae</taxon>
        <taxon>Panicodae</taxon>
        <taxon>Paniceae</taxon>
        <taxon>Panicinae</taxon>
        <taxon>Panicum</taxon>
        <taxon>Panicum sect. Panicum</taxon>
    </lineage>
</organism>
<evidence type="ECO:0000313" key="1">
    <source>
        <dbReference type="EMBL" id="PUZ75276.1"/>
    </source>
</evidence>
<proteinExistence type="predicted"/>
<dbReference type="AlphaFoldDB" id="A0A2T7F5A6"/>
<gene>
    <name evidence="1" type="ORF">GQ55_1G145900</name>
</gene>
<protein>
    <submittedName>
        <fullName evidence="1">Uncharacterized protein</fullName>
    </submittedName>
</protein>
<reference evidence="1 2" key="1">
    <citation type="submission" date="2018-04" db="EMBL/GenBank/DDBJ databases">
        <title>WGS assembly of Panicum hallii var. hallii HAL2.</title>
        <authorList>
            <person name="Lovell J."/>
            <person name="Jenkins J."/>
            <person name="Lowry D."/>
            <person name="Mamidi S."/>
            <person name="Sreedasyam A."/>
            <person name="Weng X."/>
            <person name="Barry K."/>
            <person name="Bonette J."/>
            <person name="Campitelli B."/>
            <person name="Daum C."/>
            <person name="Gordon S."/>
            <person name="Gould B."/>
            <person name="Lipzen A."/>
            <person name="MacQueen A."/>
            <person name="Palacio-Mejia J."/>
            <person name="Plott C."/>
            <person name="Shakirov E."/>
            <person name="Shu S."/>
            <person name="Yoshinaga Y."/>
            <person name="Zane M."/>
            <person name="Rokhsar D."/>
            <person name="Grimwood J."/>
            <person name="Schmutz J."/>
            <person name="Juenger T."/>
        </authorList>
    </citation>
    <scope>NUCLEOTIDE SEQUENCE [LARGE SCALE GENOMIC DNA]</scope>
    <source>
        <strain evidence="2">cv. HAL2</strain>
    </source>
</reference>
<keyword evidence="2" id="KW-1185">Reference proteome</keyword>
<dbReference type="Gramene" id="PUZ75276">
    <property type="protein sequence ID" value="PUZ75276"/>
    <property type="gene ID" value="GQ55_1G145900"/>
</dbReference>
<sequence>MICDLLSRTSRWLNNICISMAQRKEVFRLTSSCEAPAGCAARKAQRKRASMLT</sequence>
<dbReference type="Proteomes" id="UP000244336">
    <property type="component" value="Chromosome 1"/>
</dbReference>
<evidence type="ECO:0000313" key="2">
    <source>
        <dbReference type="Proteomes" id="UP000244336"/>
    </source>
</evidence>
<name>A0A2T7F5A6_9POAL</name>